<dbReference type="PROSITE" id="PS50011">
    <property type="entry name" value="PROTEIN_KINASE_DOM"/>
    <property type="match status" value="1"/>
</dbReference>
<dbReference type="FunFam" id="1.10.510.10:FF:000591">
    <property type="entry name" value="Serine protein kinase Sky1"/>
    <property type="match status" value="1"/>
</dbReference>
<dbReference type="Gene3D" id="1.10.510.10">
    <property type="entry name" value="Transferase(Phosphotransferase) domain 1"/>
    <property type="match status" value="2"/>
</dbReference>
<keyword evidence="4" id="KW-0547">Nucleotide-binding</keyword>
<reference evidence="12" key="2">
    <citation type="submission" date="2022-06" db="UniProtKB">
        <authorList>
            <consortium name="EnsemblMetazoa"/>
        </authorList>
    </citation>
    <scope>IDENTIFICATION</scope>
</reference>
<keyword evidence="6" id="KW-0067">ATP-binding</keyword>
<feature type="compositionally biased region" description="Acidic residues" evidence="10">
    <location>
        <begin position="593"/>
        <end position="615"/>
    </location>
</feature>
<comment type="catalytic activity">
    <reaction evidence="7">
        <text>L-threonyl-[protein] + ATP = O-phospho-L-threonyl-[protein] + ADP + H(+)</text>
        <dbReference type="Rhea" id="RHEA:46608"/>
        <dbReference type="Rhea" id="RHEA-COMP:11060"/>
        <dbReference type="Rhea" id="RHEA-COMP:11605"/>
        <dbReference type="ChEBI" id="CHEBI:15378"/>
        <dbReference type="ChEBI" id="CHEBI:30013"/>
        <dbReference type="ChEBI" id="CHEBI:30616"/>
        <dbReference type="ChEBI" id="CHEBI:61977"/>
        <dbReference type="ChEBI" id="CHEBI:456216"/>
        <dbReference type="EC" id="2.7.11.1"/>
    </reaction>
</comment>
<dbReference type="GO" id="GO:0009792">
    <property type="term" value="P:embryo development ending in birth or egg hatching"/>
    <property type="evidence" value="ECO:0007669"/>
    <property type="project" value="EnsemblMetazoa"/>
</dbReference>
<accession>A0A8R1TZJ4</accession>
<dbReference type="GO" id="GO:0005634">
    <property type="term" value="C:nucleus"/>
    <property type="evidence" value="ECO:0007669"/>
    <property type="project" value="TreeGrafter"/>
</dbReference>
<feature type="region of interest" description="Disordered" evidence="10">
    <location>
        <begin position="221"/>
        <end position="241"/>
    </location>
</feature>
<evidence type="ECO:0000256" key="10">
    <source>
        <dbReference type="SAM" id="MobiDB-lite"/>
    </source>
</evidence>
<dbReference type="GO" id="GO:0004674">
    <property type="term" value="F:protein serine/threonine kinase activity"/>
    <property type="evidence" value="ECO:0007669"/>
    <property type="project" value="UniProtKB-KW"/>
</dbReference>
<feature type="region of interest" description="Disordered" evidence="10">
    <location>
        <begin position="80"/>
        <end position="125"/>
    </location>
</feature>
<sequence length="1320" mass="147872">MFILMLSRWYNTLRPRQKDVKQETMNLMMLKESEEKDEYSEEKHEISSQIATDSKILLTRLHSSTIPEVAKFSGLTNSRFKSDEIDSDDDNDTDEFLSDYATPYGSVDESEQRASNDESPLTSTKRELQIVEESIVNDNSQKWNEKSLDSSRMKREFVTKITSFMNTLDLPQQQKQCEAVMLHEHFGILDKNEYHLQKVVPSLQQLSSLSAIALRHDHESLSNPLSSCGTESTSEVPKNSKSPKLAYSLDSLTTLLPSHRDPFLMLNKTQQAPNSYLHVSAPFYINCSEIGTSDNSNLERNFYISDAVLLPYLKASQLKNRFLYSTGVKKSSSTTDLECDIENRLSGRNSEVRNEQFNHGLDMDSSMNEKGSMNANSIYSNLPSKPFFDGESSIYMDSESATSDFGSYISICQNSIENAEFMVISEFNERIYDAKAPNLIPEENNLFLSCYDTLFKNGNDRETPLIFSSSGNENKNRETTAATAAGNNNNDDAAKLKKSKTFDGSISMGTHKLLTEPEDATSSLTNSTKTFGNGVLQQNHPIISLPANRSLNLHGADHQFPCTPSSGTKLMLPDDSYNGPSVGSPSAGSESAYGDDEVEREQEEVLGSDDEEQEDPKDYRKGGYHPVAIGDVFNGRYHVIRKMGWGHFSTVWLCWDTVQMRFVAMKIVKSAEHYTEAALDEIKLLMAVRNADENDLFRERVVQLLDEFSVTGVNGTHVCMVFEVLGCNLLKLIIRSNYQGLPLEQVRVIIKQVLEGLQYLHEKCQIIHTDIKPENVLVTMTHEQVRRIAAEAILSGKMGFKLSGSAVSTAPQHMVKKVEEAMSKNKKKKLKKKRKKQRELLEQQLVQMEGLTVDPNIVLASLNSEERNKLLGKQHSNGCNASNSTRYAIPELLRSAAMAAAKIPNGNNASMSARLHDNSGTNDIIRSYASHSVSDKPRAAAEALCNTTYLSIDEEYRYNQLKSEIVATKAEDVQISDFIGKDTSVCSSARQNQRALVEIPVENLALKAVEVEDATEDPLLSPASDSDLVVEGSPRFLPRMDSDARSENEMKESALQLLLEKDGLSPRHLEPDYLNPTTEINVKLADLGNACWTHHHFTEDIQTRQYRSLEVLIGAGYGPPADIWSTACMAFELATGDYLFEPHSGDTYSRDEDHLAHIIELLGTISPRVYKKGAHWREFFDKHGRLLHIHQLKPWSLVEVLTQKYDWPIESAGQFASFLIPMLAFDQDERATARQCLQHDWLKPNGGKPLRAMEKQQAQESLQKQKPPSILDPSPLDESSELGGDSDNAEGEEYFITNEMHATSLVKESQQSVSTNGGEV</sequence>
<evidence type="ECO:0000256" key="7">
    <source>
        <dbReference type="ARBA" id="ARBA00047899"/>
    </source>
</evidence>
<proteinExistence type="predicted"/>
<evidence type="ECO:0000256" key="2">
    <source>
        <dbReference type="ARBA" id="ARBA00022527"/>
    </source>
</evidence>
<dbReference type="SUPFAM" id="SSF56112">
    <property type="entry name" value="Protein kinase-like (PK-like)"/>
    <property type="match status" value="1"/>
</dbReference>
<feature type="region of interest" description="Disordered" evidence="10">
    <location>
        <begin position="556"/>
        <end position="623"/>
    </location>
</feature>
<feature type="compositionally biased region" description="Polar residues" evidence="10">
    <location>
        <begin position="578"/>
        <end position="589"/>
    </location>
</feature>
<evidence type="ECO:0000313" key="12">
    <source>
        <dbReference type="EnsemblMetazoa" id="OVOC8306.1"/>
    </source>
</evidence>
<feature type="region of interest" description="Disordered" evidence="10">
    <location>
        <begin position="1244"/>
        <end position="1320"/>
    </location>
</feature>
<evidence type="ECO:0000256" key="5">
    <source>
        <dbReference type="ARBA" id="ARBA00022777"/>
    </source>
</evidence>
<evidence type="ECO:0000313" key="13">
    <source>
        <dbReference type="Proteomes" id="UP000024404"/>
    </source>
</evidence>
<feature type="coiled-coil region" evidence="9">
    <location>
        <begin position="818"/>
        <end position="851"/>
    </location>
</feature>
<dbReference type="InterPro" id="IPR000719">
    <property type="entry name" value="Prot_kinase_dom"/>
</dbReference>
<keyword evidence="13" id="KW-1185">Reference proteome</keyword>
<dbReference type="GO" id="GO:0005524">
    <property type="term" value="F:ATP binding"/>
    <property type="evidence" value="ECO:0007669"/>
    <property type="project" value="UniProtKB-KW"/>
</dbReference>
<dbReference type="FunFam" id="1.10.510.10:FF:000275">
    <property type="entry name" value="SRSF protein kinase 2 isoform X3"/>
    <property type="match status" value="1"/>
</dbReference>
<evidence type="ECO:0000256" key="6">
    <source>
        <dbReference type="ARBA" id="ARBA00022840"/>
    </source>
</evidence>
<feature type="domain" description="Protein kinase" evidence="11">
    <location>
        <begin position="637"/>
        <end position="1242"/>
    </location>
</feature>
<feature type="compositionally biased region" description="Polar residues" evidence="10">
    <location>
        <begin position="1306"/>
        <end position="1320"/>
    </location>
</feature>
<keyword evidence="5" id="KW-0418">Kinase</keyword>
<protein>
    <recommendedName>
        <fullName evidence="1">non-specific serine/threonine protein kinase</fullName>
        <ecNumber evidence="1">2.7.11.1</ecNumber>
    </recommendedName>
</protein>
<dbReference type="GO" id="GO:0000245">
    <property type="term" value="P:spliceosomal complex assembly"/>
    <property type="evidence" value="ECO:0007669"/>
    <property type="project" value="TreeGrafter"/>
</dbReference>
<evidence type="ECO:0000256" key="9">
    <source>
        <dbReference type="SAM" id="Coils"/>
    </source>
</evidence>
<evidence type="ECO:0000256" key="8">
    <source>
        <dbReference type="ARBA" id="ARBA00048679"/>
    </source>
</evidence>
<keyword evidence="2" id="KW-0723">Serine/threonine-protein kinase</keyword>
<comment type="catalytic activity">
    <reaction evidence="8">
        <text>L-seryl-[protein] + ATP = O-phospho-L-seryl-[protein] + ADP + H(+)</text>
        <dbReference type="Rhea" id="RHEA:17989"/>
        <dbReference type="Rhea" id="RHEA-COMP:9863"/>
        <dbReference type="Rhea" id="RHEA-COMP:11604"/>
        <dbReference type="ChEBI" id="CHEBI:15378"/>
        <dbReference type="ChEBI" id="CHEBI:29999"/>
        <dbReference type="ChEBI" id="CHEBI:30616"/>
        <dbReference type="ChEBI" id="CHEBI:83421"/>
        <dbReference type="ChEBI" id="CHEBI:456216"/>
        <dbReference type="EC" id="2.7.11.1"/>
    </reaction>
</comment>
<dbReference type="Proteomes" id="UP000024404">
    <property type="component" value="Unassembled WGS sequence"/>
</dbReference>
<dbReference type="GO" id="GO:0005737">
    <property type="term" value="C:cytoplasm"/>
    <property type="evidence" value="ECO:0007669"/>
    <property type="project" value="TreeGrafter"/>
</dbReference>
<evidence type="ECO:0000256" key="1">
    <source>
        <dbReference type="ARBA" id="ARBA00012513"/>
    </source>
</evidence>
<dbReference type="InterPro" id="IPR051334">
    <property type="entry name" value="SRPK"/>
</dbReference>
<dbReference type="EC" id="2.7.11.1" evidence="1"/>
<dbReference type="GO" id="GO:0050684">
    <property type="term" value="P:regulation of mRNA processing"/>
    <property type="evidence" value="ECO:0007669"/>
    <property type="project" value="TreeGrafter"/>
</dbReference>
<dbReference type="FunFam" id="3.30.200.20:FF:000163">
    <property type="entry name" value="SRSF protein kinase 2 isoform X1"/>
    <property type="match status" value="1"/>
</dbReference>
<feature type="compositionally biased region" description="Acidic residues" evidence="10">
    <location>
        <begin position="85"/>
        <end position="97"/>
    </location>
</feature>
<evidence type="ECO:0000256" key="3">
    <source>
        <dbReference type="ARBA" id="ARBA00022679"/>
    </source>
</evidence>
<dbReference type="InterPro" id="IPR011009">
    <property type="entry name" value="Kinase-like_dom_sf"/>
</dbReference>
<reference evidence="13" key="1">
    <citation type="submission" date="2013-10" db="EMBL/GenBank/DDBJ databases">
        <title>Genome sequencing of Onchocerca volvulus.</title>
        <authorList>
            <person name="Cotton J."/>
            <person name="Tsai J."/>
            <person name="Stanley E."/>
            <person name="Tracey A."/>
            <person name="Holroyd N."/>
            <person name="Lustigman S."/>
            <person name="Berriman M."/>
        </authorList>
    </citation>
    <scope>NUCLEOTIDE SEQUENCE</scope>
</reference>
<dbReference type="InterPro" id="IPR008271">
    <property type="entry name" value="Ser/Thr_kinase_AS"/>
</dbReference>
<keyword evidence="3" id="KW-0808">Transferase</keyword>
<dbReference type="EnsemblMetazoa" id="OVOC8306.1">
    <property type="protein sequence ID" value="OVOC8306.1"/>
    <property type="gene ID" value="WBGene00245115"/>
</dbReference>
<evidence type="ECO:0000259" key="11">
    <source>
        <dbReference type="PROSITE" id="PS50011"/>
    </source>
</evidence>
<dbReference type="PANTHER" id="PTHR47634">
    <property type="entry name" value="PROTEIN KINASE DOMAIN-CONTAINING PROTEIN-RELATED"/>
    <property type="match status" value="1"/>
</dbReference>
<dbReference type="Pfam" id="PF00069">
    <property type="entry name" value="Pkinase"/>
    <property type="match status" value="2"/>
</dbReference>
<dbReference type="OMA" id="TAPQHMV"/>
<dbReference type="PROSITE" id="PS00108">
    <property type="entry name" value="PROTEIN_KINASE_ST"/>
    <property type="match status" value="1"/>
</dbReference>
<dbReference type="Gene3D" id="3.30.200.20">
    <property type="entry name" value="Phosphorylase Kinase, domain 1"/>
    <property type="match status" value="1"/>
</dbReference>
<dbReference type="AlphaFoldDB" id="A0A8R1TZJ4"/>
<name>A0A8R1TZJ4_ONCVO</name>
<keyword evidence="9" id="KW-0175">Coiled coil</keyword>
<feature type="compositionally biased region" description="Polar residues" evidence="10">
    <location>
        <begin position="1256"/>
        <end position="1266"/>
    </location>
</feature>
<evidence type="ECO:0000256" key="4">
    <source>
        <dbReference type="ARBA" id="ARBA00022741"/>
    </source>
</evidence>
<dbReference type="EMBL" id="CMVM020000248">
    <property type="status" value="NOT_ANNOTATED_CDS"/>
    <property type="molecule type" value="Genomic_DNA"/>
</dbReference>
<dbReference type="SMART" id="SM00220">
    <property type="entry name" value="S_TKc"/>
    <property type="match status" value="1"/>
</dbReference>
<dbReference type="PANTHER" id="PTHR47634:SF9">
    <property type="entry name" value="PROTEIN KINASE DOMAIN-CONTAINING PROTEIN-RELATED"/>
    <property type="match status" value="1"/>
</dbReference>
<organism evidence="12 13">
    <name type="scientific">Onchocerca volvulus</name>
    <dbReference type="NCBI Taxonomy" id="6282"/>
    <lineage>
        <taxon>Eukaryota</taxon>
        <taxon>Metazoa</taxon>
        <taxon>Ecdysozoa</taxon>
        <taxon>Nematoda</taxon>
        <taxon>Chromadorea</taxon>
        <taxon>Rhabditida</taxon>
        <taxon>Spirurina</taxon>
        <taxon>Spiruromorpha</taxon>
        <taxon>Filarioidea</taxon>
        <taxon>Onchocercidae</taxon>
        <taxon>Onchocerca</taxon>
    </lineage>
</organism>